<evidence type="ECO:0000313" key="3">
    <source>
        <dbReference type="EMBL" id="KAJ4961631.1"/>
    </source>
</evidence>
<organism evidence="3 4">
    <name type="scientific">Protea cynaroides</name>
    <dbReference type="NCBI Taxonomy" id="273540"/>
    <lineage>
        <taxon>Eukaryota</taxon>
        <taxon>Viridiplantae</taxon>
        <taxon>Streptophyta</taxon>
        <taxon>Embryophyta</taxon>
        <taxon>Tracheophyta</taxon>
        <taxon>Spermatophyta</taxon>
        <taxon>Magnoliopsida</taxon>
        <taxon>Proteales</taxon>
        <taxon>Proteaceae</taxon>
        <taxon>Protea</taxon>
    </lineage>
</organism>
<dbReference type="Pfam" id="PF04842">
    <property type="entry name" value="DUF639"/>
    <property type="match status" value="1"/>
</dbReference>
<dbReference type="EMBL" id="JAMYWD010000009">
    <property type="protein sequence ID" value="KAJ4961631.1"/>
    <property type="molecule type" value="Genomic_DNA"/>
</dbReference>
<feature type="compositionally biased region" description="Basic and acidic residues" evidence="1">
    <location>
        <begin position="32"/>
        <end position="43"/>
    </location>
</feature>
<protein>
    <submittedName>
        <fullName evidence="3">Uncharacterized protein</fullName>
    </submittedName>
</protein>
<evidence type="ECO:0000256" key="2">
    <source>
        <dbReference type="SAM" id="Phobius"/>
    </source>
</evidence>
<gene>
    <name evidence="3" type="ORF">NE237_021541</name>
</gene>
<keyword evidence="4" id="KW-1185">Reference proteome</keyword>
<dbReference type="AlphaFoldDB" id="A0A9Q0HAG5"/>
<proteinExistence type="predicted"/>
<name>A0A9Q0HAG5_9MAGN</name>
<evidence type="ECO:0000313" key="4">
    <source>
        <dbReference type="Proteomes" id="UP001141806"/>
    </source>
</evidence>
<reference evidence="3" key="1">
    <citation type="journal article" date="2023" name="Plant J.">
        <title>The genome of the king protea, Protea cynaroides.</title>
        <authorList>
            <person name="Chang J."/>
            <person name="Duong T.A."/>
            <person name="Schoeman C."/>
            <person name="Ma X."/>
            <person name="Roodt D."/>
            <person name="Barker N."/>
            <person name="Li Z."/>
            <person name="Van de Peer Y."/>
            <person name="Mizrachi E."/>
        </authorList>
    </citation>
    <scope>NUCLEOTIDE SEQUENCE</scope>
    <source>
        <tissue evidence="3">Young leaves</tissue>
    </source>
</reference>
<feature type="compositionally biased region" description="Basic residues" evidence="1">
    <location>
        <begin position="72"/>
        <end position="84"/>
    </location>
</feature>
<keyword evidence="2" id="KW-0472">Membrane</keyword>
<dbReference type="PANTHER" id="PTHR31860">
    <property type="entry name" value="HEAT-INDUCIBLE TRANSCRIPTION REPRESSOR (DUF639)-RELATED"/>
    <property type="match status" value="1"/>
</dbReference>
<feature type="region of interest" description="Disordered" evidence="1">
    <location>
        <begin position="70"/>
        <end position="129"/>
    </location>
</feature>
<sequence>MAQSPRPAATSNFQVFLTSQLWTLPASGVGHGELKHCGGDEKQQTSSLYGPSSPPFPFGWELEVPMENSIGRSHRLKPPKRPKSLKSIFRSSGRKSEDIPDPSPKSFKSIFRSSNRKSEDIPDASPNSIPQLSSIANSVIARCSKILSIPTEELQRCFEAELPEHTEQPTTYARNLLEFCSYQTLDLVTQCPDYLSDKKIRRLTYDMMLAWEDPGVESEPLQKESASCDNQDVFLLQESALQVDDKNTVGPEAFARIAPACAAVADIITVHNLFDALTSSSGGQLHFLIYSKYLGSLNKVINTAKNTPGMPLASNLKLTEGEIILDVDGTVPTQPVLQHIGNSARPGRLTLTNYALYFESGVGLYDKAVRYDLATNLKQVLKPELTGPRGARLFDKALMYKSTSITEPIFFDFPAFKGNSRRDYWLEISLEILQAHKFIRGYNLKETQQAEALAKPILGIFRYRALRDAFHLSPSLYKSLLVYNLTEKLPGGDKILEILSGTLSSASLFALVRLELLPGGAYPDGDAAFLVRDVCAGEINPLESAVKELKHDTGRAEAAQVTVDQVKVEGLDTNIAVMKELLLPLVESVKWLQFFFSWDDPFSSTTFLMLICYTIVRGWFKYVLPCSSVFLAALMLWWKHQNKGNPLEAIPITPPPSWNAVEKLLTLQDLISQVEALIQDGNIVILKLRAILFSALPEATDKVAKLLIIIAAVFAFVPLKYLMMLGFLEAFTREMPLRKNNSEKYNSDQFQRRVREWWFRIPAAPVQIVKIEDKKKRK</sequence>
<feature type="region of interest" description="Disordered" evidence="1">
    <location>
        <begin position="28"/>
        <end position="53"/>
    </location>
</feature>
<dbReference type="PANTHER" id="PTHR31860:SF4">
    <property type="entry name" value="OS02G0637800 PROTEIN"/>
    <property type="match status" value="1"/>
</dbReference>
<accession>A0A9Q0HAG5</accession>
<keyword evidence="2" id="KW-1133">Transmembrane helix</keyword>
<comment type="caution">
    <text evidence="3">The sequence shown here is derived from an EMBL/GenBank/DDBJ whole genome shotgun (WGS) entry which is preliminary data.</text>
</comment>
<dbReference type="InterPro" id="IPR006927">
    <property type="entry name" value="DUF639"/>
</dbReference>
<feature type="transmembrane region" description="Helical" evidence="2">
    <location>
        <begin position="706"/>
        <end position="728"/>
    </location>
</feature>
<evidence type="ECO:0000256" key="1">
    <source>
        <dbReference type="SAM" id="MobiDB-lite"/>
    </source>
</evidence>
<dbReference type="OrthoDB" id="742491at2759"/>
<keyword evidence="2" id="KW-0812">Transmembrane</keyword>
<dbReference type="Proteomes" id="UP001141806">
    <property type="component" value="Unassembled WGS sequence"/>
</dbReference>